<evidence type="ECO:0000256" key="1">
    <source>
        <dbReference type="SAM" id="Phobius"/>
    </source>
</evidence>
<keyword evidence="1" id="KW-1133">Transmembrane helix</keyword>
<keyword evidence="1" id="KW-0812">Transmembrane</keyword>
<sequence length="110" mass="11182">MRGDASAPLYQVTSALFLSMGVVIGGSLFGGLSALVTGRPPIATIQELARTIKLWAIVVAIGGSFPTIQAIETGLLAGQPGVLARQAVVILAGLTGAQLGQWLVVTLTGR</sequence>
<protein>
    <submittedName>
        <fullName evidence="2">YtrH family sporulation protein</fullName>
    </submittedName>
</protein>
<feature type="transmembrane region" description="Helical" evidence="1">
    <location>
        <begin position="12"/>
        <end position="32"/>
    </location>
</feature>
<reference evidence="3" key="1">
    <citation type="submission" date="2023-12" db="EMBL/GenBank/DDBJ databases">
        <title>Novel isolates from deep terrestrial aquifers shed light on the physiology and ecology of the class Limnochordia.</title>
        <authorList>
            <person name="Karnachuk O.V."/>
            <person name="Lukina A.P."/>
            <person name="Avakyan M.R."/>
            <person name="Kadnikov V."/>
            <person name="Begmatov S."/>
            <person name="Beletsky A.V."/>
            <person name="Mardanov A.V."/>
            <person name="Ravin N.V."/>
        </authorList>
    </citation>
    <scope>NUCLEOTIDE SEQUENCE [LARGE SCALE GENOMIC DNA]</scope>
    <source>
        <strain evidence="3">LN</strain>
    </source>
</reference>
<keyword evidence="1" id="KW-0472">Membrane</keyword>
<evidence type="ECO:0000313" key="2">
    <source>
        <dbReference type="EMBL" id="WRP15437.1"/>
    </source>
</evidence>
<evidence type="ECO:0000313" key="3">
    <source>
        <dbReference type="Proteomes" id="UP001333102"/>
    </source>
</evidence>
<dbReference type="RefSeq" id="WP_324669840.1">
    <property type="nucleotide sequence ID" value="NZ_CP141614.1"/>
</dbReference>
<dbReference type="EMBL" id="CP141614">
    <property type="protein sequence ID" value="WRP15437.1"/>
    <property type="molecule type" value="Genomic_DNA"/>
</dbReference>
<feature type="transmembrane region" description="Helical" evidence="1">
    <location>
        <begin position="52"/>
        <end position="71"/>
    </location>
</feature>
<dbReference type="Proteomes" id="UP001333102">
    <property type="component" value="Chromosome"/>
</dbReference>
<organism evidence="2 3">
    <name type="scientific">Geochorda subterranea</name>
    <dbReference type="NCBI Taxonomy" id="3109564"/>
    <lineage>
        <taxon>Bacteria</taxon>
        <taxon>Bacillati</taxon>
        <taxon>Bacillota</taxon>
        <taxon>Limnochordia</taxon>
        <taxon>Limnochordales</taxon>
        <taxon>Geochordaceae</taxon>
        <taxon>Geochorda</taxon>
    </lineage>
</organism>
<accession>A0ABZ1BRM9</accession>
<gene>
    <name evidence="2" type="ORF">VLY81_04545</name>
</gene>
<dbReference type="InterPro" id="IPR025689">
    <property type="entry name" value="Spore_YtrH"/>
</dbReference>
<feature type="transmembrane region" description="Helical" evidence="1">
    <location>
        <begin position="83"/>
        <end position="105"/>
    </location>
</feature>
<dbReference type="Pfam" id="PF14034">
    <property type="entry name" value="Spore_YtrH"/>
    <property type="match status" value="1"/>
</dbReference>
<name>A0ABZ1BRM9_9FIRM</name>
<keyword evidence="3" id="KW-1185">Reference proteome</keyword>
<proteinExistence type="predicted"/>